<evidence type="ECO:0000313" key="11">
    <source>
        <dbReference type="Proteomes" id="UP001556367"/>
    </source>
</evidence>
<keyword evidence="11" id="KW-1185">Reference proteome</keyword>
<name>A0ABR3JH41_9AGAR</name>
<evidence type="ECO:0000256" key="1">
    <source>
        <dbReference type="ARBA" id="ARBA00004970"/>
    </source>
</evidence>
<evidence type="ECO:0000256" key="7">
    <source>
        <dbReference type="ARBA" id="ARBA00049158"/>
    </source>
</evidence>
<keyword evidence="5 8" id="KW-0378">Hydrolase</keyword>
<accession>A0ABR3JH41</accession>
<comment type="pathway">
    <text evidence="1 8">Amino-acid biosynthesis; L-histidine biosynthesis; L-histidine from 5-phospho-alpha-D-ribose 1-diphosphate: step 8/9.</text>
</comment>
<dbReference type="Proteomes" id="UP001556367">
    <property type="component" value="Unassembled WGS sequence"/>
</dbReference>
<evidence type="ECO:0000256" key="6">
    <source>
        <dbReference type="ARBA" id="ARBA00023102"/>
    </source>
</evidence>
<evidence type="ECO:0000313" key="10">
    <source>
        <dbReference type="EMBL" id="KAL0954891.1"/>
    </source>
</evidence>
<evidence type="ECO:0000256" key="8">
    <source>
        <dbReference type="RuleBase" id="RU366003"/>
    </source>
</evidence>
<dbReference type="InterPro" id="IPR016195">
    <property type="entry name" value="Pol/histidinol_Pase-like"/>
</dbReference>
<sequence>MPYSHHSHSGQFCKHALGTLEEVVQEAIRQGFEVFGLTEHVPRHRQEDLYPEELEAEVTPAALVAQFEAFLVEAHRLKAAYAGKINLVVGLETEYISPLDLDRLDVLLQADRTNAGRIEFLVGSVHHVNGIPIDFDKPTFEKALNSAGVDRIEANDRTEAFLCAYFDAQYEILRRFHPEVIGHIDLCRLYTPELRLRDHPQAWTRLERNVTYAAGYGALFELNAAAFRKGWSTAYPGREVVEMIQRHGGRFTISDDSHGPHAVGLNYHRLAQYMHDTGIRKLWYLQGVTSANGAGRMVAAVEADSEWSSHPYWQQLKTDG</sequence>
<dbReference type="EMBL" id="JASNQZ010000007">
    <property type="protein sequence ID" value="KAL0954891.1"/>
    <property type="molecule type" value="Genomic_DNA"/>
</dbReference>
<dbReference type="InterPro" id="IPR010140">
    <property type="entry name" value="Histidinol_P_phosphatase_HisJ"/>
</dbReference>
<evidence type="ECO:0000259" key="9">
    <source>
        <dbReference type="Pfam" id="PF02811"/>
    </source>
</evidence>
<evidence type="ECO:0000256" key="2">
    <source>
        <dbReference type="ARBA" id="ARBA00009152"/>
    </source>
</evidence>
<reference evidence="11" key="1">
    <citation type="submission" date="2024-06" db="EMBL/GenBank/DDBJ databases">
        <title>Multi-omics analyses provide insights into the biosynthesis of the anticancer antibiotic pleurotin in Hohenbuehelia grisea.</title>
        <authorList>
            <person name="Weaver J.A."/>
            <person name="Alberti F."/>
        </authorList>
    </citation>
    <scope>NUCLEOTIDE SEQUENCE [LARGE SCALE GENOMIC DNA]</scope>
    <source>
        <strain evidence="11">T-177</strain>
    </source>
</reference>
<dbReference type="CDD" id="cd12110">
    <property type="entry name" value="PHP_HisPPase_Hisj_like"/>
    <property type="match status" value="1"/>
</dbReference>
<evidence type="ECO:0000256" key="5">
    <source>
        <dbReference type="ARBA" id="ARBA00022801"/>
    </source>
</evidence>
<dbReference type="PANTHER" id="PTHR21039:SF0">
    <property type="entry name" value="HISTIDINOL-PHOSPHATASE"/>
    <property type="match status" value="1"/>
</dbReference>
<dbReference type="InterPro" id="IPR004013">
    <property type="entry name" value="PHP_dom"/>
</dbReference>
<evidence type="ECO:0000256" key="4">
    <source>
        <dbReference type="ARBA" id="ARBA00022605"/>
    </source>
</evidence>
<dbReference type="PANTHER" id="PTHR21039">
    <property type="entry name" value="HISTIDINOL PHOSPHATASE-RELATED"/>
    <property type="match status" value="1"/>
</dbReference>
<keyword evidence="4 8" id="KW-0028">Amino-acid biosynthesis</keyword>
<comment type="similarity">
    <text evidence="2 8">Belongs to the PHP hydrolase family. HisK subfamily.</text>
</comment>
<protein>
    <recommendedName>
        <fullName evidence="3 8">Histidinol-phosphatase</fullName>
        <shortName evidence="8">HolPase</shortName>
        <ecNumber evidence="3 8">3.1.3.15</ecNumber>
    </recommendedName>
</protein>
<keyword evidence="6 8" id="KW-0368">Histidine biosynthesis</keyword>
<evidence type="ECO:0000256" key="3">
    <source>
        <dbReference type="ARBA" id="ARBA00013085"/>
    </source>
</evidence>
<dbReference type="Pfam" id="PF02811">
    <property type="entry name" value="PHP"/>
    <property type="match status" value="1"/>
</dbReference>
<dbReference type="EC" id="3.1.3.15" evidence="3 8"/>
<comment type="catalytic activity">
    <reaction evidence="7 8">
        <text>L-histidinol phosphate + H2O = L-histidinol + phosphate</text>
        <dbReference type="Rhea" id="RHEA:14465"/>
        <dbReference type="ChEBI" id="CHEBI:15377"/>
        <dbReference type="ChEBI" id="CHEBI:43474"/>
        <dbReference type="ChEBI" id="CHEBI:57699"/>
        <dbReference type="ChEBI" id="CHEBI:57980"/>
        <dbReference type="EC" id="3.1.3.15"/>
    </reaction>
</comment>
<dbReference type="SUPFAM" id="SSF89550">
    <property type="entry name" value="PHP domain-like"/>
    <property type="match status" value="1"/>
</dbReference>
<dbReference type="Gene3D" id="3.20.20.140">
    <property type="entry name" value="Metal-dependent hydrolases"/>
    <property type="match status" value="1"/>
</dbReference>
<organism evidence="10 11">
    <name type="scientific">Hohenbuehelia grisea</name>
    <dbReference type="NCBI Taxonomy" id="104357"/>
    <lineage>
        <taxon>Eukaryota</taxon>
        <taxon>Fungi</taxon>
        <taxon>Dikarya</taxon>
        <taxon>Basidiomycota</taxon>
        <taxon>Agaricomycotina</taxon>
        <taxon>Agaricomycetes</taxon>
        <taxon>Agaricomycetidae</taxon>
        <taxon>Agaricales</taxon>
        <taxon>Pleurotineae</taxon>
        <taxon>Pleurotaceae</taxon>
        <taxon>Hohenbuehelia</taxon>
    </lineage>
</organism>
<gene>
    <name evidence="10" type="ORF">HGRIS_003824</name>
</gene>
<proteinExistence type="inferred from homology"/>
<comment type="caution">
    <text evidence="10">The sequence shown here is derived from an EMBL/GenBank/DDBJ whole genome shotgun (WGS) entry which is preliminary data.</text>
</comment>
<dbReference type="NCBIfam" id="TIGR01856">
    <property type="entry name" value="hisJ_fam"/>
    <property type="match status" value="1"/>
</dbReference>
<feature type="domain" description="PHP" evidence="9">
    <location>
        <begin position="5"/>
        <end position="224"/>
    </location>
</feature>